<name>A0A078KS04_9FIRM</name>
<proteinExistence type="predicted"/>
<dbReference type="EMBL" id="LM995447">
    <property type="protein sequence ID" value="CDZ23884.1"/>
    <property type="molecule type" value="Genomic_DNA"/>
</dbReference>
<protein>
    <recommendedName>
        <fullName evidence="3">ATPase AAA-type core domain-containing protein</fullName>
    </recommendedName>
</protein>
<gene>
    <name evidence="1" type="ORF">CCDG5_0755</name>
</gene>
<evidence type="ECO:0008006" key="3">
    <source>
        <dbReference type="Google" id="ProtNLM"/>
    </source>
</evidence>
<dbReference type="STRING" id="29343.CCDG5_0755"/>
<dbReference type="HOGENOM" id="CLU_079631_3_0_9"/>
<organism evidence="1 2">
    <name type="scientific">[Clostridium] cellulosi</name>
    <dbReference type="NCBI Taxonomy" id="29343"/>
    <lineage>
        <taxon>Bacteria</taxon>
        <taxon>Bacillati</taxon>
        <taxon>Bacillota</taxon>
        <taxon>Clostridia</taxon>
        <taxon>Eubacteriales</taxon>
        <taxon>Oscillospiraceae</taxon>
        <taxon>Oscillospiraceae incertae sedis</taxon>
    </lineage>
</organism>
<sequence length="158" mass="18322">MTVTKGYMRPKDGFFLRAESFYNVASYIEKLDMSTNAPIPFKDYYGGSLHEKSHGESLYPSCRIDLAEMDSIFWMSLKLHFSPSRQLTLMVLINNLAKKNSQFIIATHSSILLAFPDADIFVLSEEGISKKPYYETEHYMLTKQFLNNPERILKELFK</sequence>
<reference evidence="2" key="1">
    <citation type="submission" date="2014-07" db="EMBL/GenBank/DDBJ databases">
        <authorList>
            <person name="Wibberg D."/>
        </authorList>
    </citation>
    <scope>NUCLEOTIDE SEQUENCE [LARGE SCALE GENOMIC DNA]</scope>
    <source>
        <strain evidence="2">DG5</strain>
    </source>
</reference>
<dbReference type="PATRIC" id="fig|29343.3.peg.792"/>
<evidence type="ECO:0000313" key="1">
    <source>
        <dbReference type="EMBL" id="CDZ23884.1"/>
    </source>
</evidence>
<evidence type="ECO:0000313" key="2">
    <source>
        <dbReference type="Proteomes" id="UP000032431"/>
    </source>
</evidence>
<dbReference type="AlphaFoldDB" id="A0A078KS04"/>
<accession>A0A078KS04</accession>
<dbReference type="Proteomes" id="UP000032431">
    <property type="component" value="Chromosome I"/>
</dbReference>
<dbReference type="KEGG" id="ccel:CCDG5_0755"/>
<keyword evidence="2" id="KW-1185">Reference proteome</keyword>